<name>A0ABV5HVN3_9RHOB</name>
<evidence type="ECO:0000313" key="1">
    <source>
        <dbReference type="EMBL" id="MFB9148478.1"/>
    </source>
</evidence>
<accession>A0ABV5HVN3</accession>
<reference evidence="1 2" key="1">
    <citation type="submission" date="2024-09" db="EMBL/GenBank/DDBJ databases">
        <authorList>
            <person name="Sun Q."/>
            <person name="Mori K."/>
        </authorList>
    </citation>
    <scope>NUCLEOTIDE SEQUENCE [LARGE SCALE GENOMIC DNA]</scope>
    <source>
        <strain evidence="1 2">CECT 9424</strain>
    </source>
</reference>
<dbReference type="InterPro" id="IPR036641">
    <property type="entry name" value="HPT_dom_sf"/>
</dbReference>
<sequence>MGDTVEQVTALQPAERVRLDADRLEALYMQLGTRGAEDVVCRALEEIAARLARAERDYRAARFADMRKRCRGLVGMAEEVGMPLMARVARDVTGCIDAGDGTALGATFARLLRTAERSLCEIWDMQDGAF</sequence>
<protein>
    <recommendedName>
        <fullName evidence="3">Hpt domain-containing protein</fullName>
    </recommendedName>
</protein>
<dbReference type="SUPFAM" id="SSF47226">
    <property type="entry name" value="Histidine-containing phosphotransfer domain, HPT domain"/>
    <property type="match status" value="1"/>
</dbReference>
<dbReference type="RefSeq" id="WP_377066439.1">
    <property type="nucleotide sequence ID" value="NZ_JBHMEC010000003.1"/>
</dbReference>
<evidence type="ECO:0008006" key="3">
    <source>
        <dbReference type="Google" id="ProtNLM"/>
    </source>
</evidence>
<dbReference type="Proteomes" id="UP001589670">
    <property type="component" value="Unassembled WGS sequence"/>
</dbReference>
<comment type="caution">
    <text evidence="1">The sequence shown here is derived from an EMBL/GenBank/DDBJ whole genome shotgun (WGS) entry which is preliminary data.</text>
</comment>
<organism evidence="1 2">
    <name type="scientific">Roseovarius ramblicola</name>
    <dbReference type="NCBI Taxonomy" id="2022336"/>
    <lineage>
        <taxon>Bacteria</taxon>
        <taxon>Pseudomonadati</taxon>
        <taxon>Pseudomonadota</taxon>
        <taxon>Alphaproteobacteria</taxon>
        <taxon>Rhodobacterales</taxon>
        <taxon>Roseobacteraceae</taxon>
        <taxon>Roseovarius</taxon>
    </lineage>
</organism>
<proteinExistence type="predicted"/>
<dbReference type="EMBL" id="JBHMEC010000003">
    <property type="protein sequence ID" value="MFB9148478.1"/>
    <property type="molecule type" value="Genomic_DNA"/>
</dbReference>
<gene>
    <name evidence="1" type="ORF">ACFFU4_01780</name>
</gene>
<evidence type="ECO:0000313" key="2">
    <source>
        <dbReference type="Proteomes" id="UP001589670"/>
    </source>
</evidence>
<keyword evidence="2" id="KW-1185">Reference proteome</keyword>